<proteinExistence type="predicted"/>
<organism evidence="2 3">
    <name type="scientific">Hallella multisaccharivorax DSM 17128</name>
    <dbReference type="NCBI Taxonomy" id="688246"/>
    <lineage>
        <taxon>Bacteria</taxon>
        <taxon>Pseudomonadati</taxon>
        <taxon>Bacteroidota</taxon>
        <taxon>Bacteroidia</taxon>
        <taxon>Bacteroidales</taxon>
        <taxon>Prevotellaceae</taxon>
        <taxon>Hallella</taxon>
    </lineage>
</organism>
<evidence type="ECO:0000313" key="3">
    <source>
        <dbReference type="Proteomes" id="UP000002772"/>
    </source>
</evidence>
<dbReference type="AlphaFoldDB" id="F8NAH8"/>
<dbReference type="OrthoDB" id="1081460at2"/>
<keyword evidence="1" id="KW-0732">Signal</keyword>
<dbReference type="eggNOG" id="ENOG5032WT4">
    <property type="taxonomic scope" value="Bacteria"/>
</dbReference>
<dbReference type="EMBL" id="GL945017">
    <property type="protein sequence ID" value="EGN57858.1"/>
    <property type="molecule type" value="Genomic_DNA"/>
</dbReference>
<keyword evidence="2" id="KW-0449">Lipoprotein</keyword>
<reference evidence="3" key="1">
    <citation type="journal article" date="2011" name="Stand. Genomic Sci.">
        <title>Non-contiguous finished genome sequence of the opportunistic oral pathogen Prevotella multisaccharivorax type strain (PPPA20).</title>
        <authorList>
            <person name="Pati A."/>
            <person name="Gronow S."/>
            <person name="Lu M."/>
            <person name="Lapidus A."/>
            <person name="Nolan M."/>
            <person name="Lucas S."/>
            <person name="Hammon N."/>
            <person name="Deshpande S."/>
            <person name="Cheng J.F."/>
            <person name="Tapia R."/>
            <person name="Han C."/>
            <person name="Goodwin L."/>
            <person name="Pitluck S."/>
            <person name="Liolios K."/>
            <person name="Pagani I."/>
            <person name="Mavromatis K."/>
            <person name="Mikhailova N."/>
            <person name="Huntemann M."/>
            <person name="Chen A."/>
            <person name="Palaniappan K."/>
            <person name="Land M."/>
            <person name="Hauser L."/>
            <person name="Detter J.C."/>
            <person name="Brambilla E.M."/>
            <person name="Rohde M."/>
            <person name="Goker M."/>
            <person name="Woyke T."/>
            <person name="Bristow J."/>
            <person name="Eisen J.A."/>
            <person name="Markowitz V."/>
            <person name="Hugenholtz P."/>
            <person name="Kyrpides N.C."/>
            <person name="Klenk H.P."/>
            <person name="Ivanova N."/>
        </authorList>
    </citation>
    <scope>NUCLEOTIDE SEQUENCE [LARGE SCALE GENOMIC DNA]</scope>
    <source>
        <strain evidence="3">DSM 17128</strain>
    </source>
</reference>
<sequence length="207" mass="23503">MRIIKFLCLWAFVFALGACSSDEEITKTPVTDSYLSQAKSILKDSIVFNAKAWQGTVNKTRLESGCPVKYHFSWKGDTMTLQIKAFSVGSMPLRIWFVVNCKFMQLNSWEKDEYTGDGWIKFEGSGGNTTYLALTTEYADGTGGSGTVTGYLNVLTKEIEFETNFNVMNFSTQVYQQKIDYSRMANFDAEFAQYEKDLAEYKKEHGL</sequence>
<dbReference type="HOGENOM" id="CLU_1298820_0_0_10"/>
<name>F8NAH8_9BACT</name>
<feature type="signal peptide" evidence="1">
    <location>
        <begin position="1"/>
        <end position="20"/>
    </location>
</feature>
<dbReference type="Pfam" id="PF16246">
    <property type="entry name" value="DUF4903"/>
    <property type="match status" value="1"/>
</dbReference>
<dbReference type="InterPro" id="IPR032597">
    <property type="entry name" value="DUF4903"/>
</dbReference>
<dbReference type="RefSeq" id="WP_007575700.1">
    <property type="nucleotide sequence ID" value="NZ_BPTS01000002.1"/>
</dbReference>
<accession>F8NAH8</accession>
<feature type="chain" id="PRO_5003381042" evidence="1">
    <location>
        <begin position="21"/>
        <end position="207"/>
    </location>
</feature>
<dbReference type="PROSITE" id="PS51257">
    <property type="entry name" value="PROKAR_LIPOPROTEIN"/>
    <property type="match status" value="1"/>
</dbReference>
<dbReference type="STRING" id="688246.Premu_2497"/>
<evidence type="ECO:0000313" key="2">
    <source>
        <dbReference type="EMBL" id="EGN57858.1"/>
    </source>
</evidence>
<protein>
    <submittedName>
        <fullName evidence="2">Putative lipoprotein</fullName>
    </submittedName>
</protein>
<dbReference type="Proteomes" id="UP000002772">
    <property type="component" value="Unassembled WGS sequence"/>
</dbReference>
<keyword evidence="3" id="KW-1185">Reference proteome</keyword>
<gene>
    <name evidence="2" type="ORF">Premu_2497</name>
</gene>
<evidence type="ECO:0000256" key="1">
    <source>
        <dbReference type="SAM" id="SignalP"/>
    </source>
</evidence>